<evidence type="ECO:0000256" key="3">
    <source>
        <dbReference type="ARBA" id="ARBA00022824"/>
    </source>
</evidence>
<keyword evidence="11" id="KW-1185">Reference proteome</keyword>
<dbReference type="InterPro" id="IPR040248">
    <property type="entry name" value="RRBP1"/>
</dbReference>
<keyword evidence="4 8" id="KW-1133">Transmembrane helix</keyword>
<dbReference type="OrthoDB" id="6410656at2759"/>
<accession>A0A2I0T7G1</accession>
<feature type="compositionally biased region" description="Basic and acidic residues" evidence="7">
    <location>
        <begin position="64"/>
        <end position="80"/>
    </location>
</feature>
<keyword evidence="5 8" id="KW-0472">Membrane</keyword>
<evidence type="ECO:0000256" key="7">
    <source>
        <dbReference type="SAM" id="MobiDB-lite"/>
    </source>
</evidence>
<dbReference type="GO" id="GO:0005789">
    <property type="term" value="C:endoplasmic reticulum membrane"/>
    <property type="evidence" value="ECO:0007669"/>
    <property type="project" value="UniProtKB-SubCell"/>
</dbReference>
<dbReference type="AlphaFoldDB" id="A0A2I0T7G1"/>
<reference evidence="11" key="2">
    <citation type="submission" date="2017-12" db="EMBL/GenBank/DDBJ databases">
        <title>Genome sequence of the Bar-tailed Godwit (Limosa lapponica baueri).</title>
        <authorList>
            <person name="Lima N.C.B."/>
            <person name="Parody-Merino A.M."/>
            <person name="Battley P.F."/>
            <person name="Fidler A.E."/>
            <person name="Prosdocimi F."/>
        </authorList>
    </citation>
    <scope>NUCLEOTIDE SEQUENCE [LARGE SCALE GENOMIC DNA]</scope>
</reference>
<feature type="domain" description="Ribosome receptor lysine/proline rich" evidence="9">
    <location>
        <begin position="33"/>
        <end position="110"/>
    </location>
</feature>
<evidence type="ECO:0000256" key="8">
    <source>
        <dbReference type="SAM" id="Phobius"/>
    </source>
</evidence>
<dbReference type="Pfam" id="PF05104">
    <property type="entry name" value="Rib_recp_KP_reg"/>
    <property type="match status" value="1"/>
</dbReference>
<keyword evidence="2 8" id="KW-0812">Transmembrane</keyword>
<feature type="transmembrane region" description="Helical" evidence="8">
    <location>
        <begin position="6"/>
        <end position="28"/>
    </location>
</feature>
<keyword evidence="3" id="KW-0256">Endoplasmic reticulum</keyword>
<evidence type="ECO:0000256" key="6">
    <source>
        <dbReference type="SAM" id="Coils"/>
    </source>
</evidence>
<proteinExistence type="predicted"/>
<name>A0A2I0T7G1_LIMLA</name>
<dbReference type="EMBL" id="KZ516342">
    <property type="protein sequence ID" value="PKU29735.1"/>
    <property type="molecule type" value="Genomic_DNA"/>
</dbReference>
<reference evidence="11" key="1">
    <citation type="submission" date="2017-11" db="EMBL/GenBank/DDBJ databases">
        <authorList>
            <person name="Lima N.C."/>
            <person name="Parody-Merino A.M."/>
            <person name="Battley P.F."/>
            <person name="Fidler A.E."/>
            <person name="Prosdocimi F."/>
        </authorList>
    </citation>
    <scope>NUCLEOTIDE SEQUENCE [LARGE SCALE GENOMIC DNA]</scope>
</reference>
<sequence>MDVYDPQTLGVMVFGGFMVISAIGIFLVSTFSMKETSYEEALAKQRKELEKTQQQKIEKKKKEKPVEKKGKAKKKEEKPNGKIPEQQLTQEVTDSPKDVVLEPAVVPEPVTLAQLLLGIIPLMEDGGRVVGPVVEPGRGDSWLKKQMCVMRVFSSPSHIAFNYKAPADSDGPLYLPYKTLVSTVSSMVFSEGEAQQLIEILTEKAGIVQDTWHTATQKGDPVAVLKRQLEEKEKQLAAEQEDVAAARNKLRELSKIRTLQEQLENGPNTQLARLQQENSILRDALNQATSQTESK</sequence>
<dbReference type="Proteomes" id="UP000233556">
    <property type="component" value="Unassembled WGS sequence"/>
</dbReference>
<dbReference type="GO" id="GO:0015031">
    <property type="term" value="P:protein transport"/>
    <property type="evidence" value="ECO:0007669"/>
    <property type="project" value="InterPro"/>
</dbReference>
<evidence type="ECO:0000313" key="11">
    <source>
        <dbReference type="Proteomes" id="UP000233556"/>
    </source>
</evidence>
<gene>
    <name evidence="10" type="ORF">llap_19961</name>
</gene>
<evidence type="ECO:0000259" key="9">
    <source>
        <dbReference type="Pfam" id="PF05104"/>
    </source>
</evidence>
<evidence type="ECO:0000313" key="10">
    <source>
        <dbReference type="EMBL" id="PKU29735.1"/>
    </source>
</evidence>
<dbReference type="PANTHER" id="PTHR18939:SF4">
    <property type="entry name" value="RIBOSOME-BINDING PROTEIN 1"/>
    <property type="match status" value="1"/>
</dbReference>
<feature type="coiled-coil region" evidence="6">
    <location>
        <begin position="222"/>
        <end position="291"/>
    </location>
</feature>
<feature type="region of interest" description="Disordered" evidence="7">
    <location>
        <begin position="44"/>
        <end position="92"/>
    </location>
</feature>
<feature type="compositionally biased region" description="Basic and acidic residues" evidence="7">
    <location>
        <begin position="44"/>
        <end position="57"/>
    </location>
</feature>
<evidence type="ECO:0000256" key="2">
    <source>
        <dbReference type="ARBA" id="ARBA00022692"/>
    </source>
</evidence>
<comment type="subcellular location">
    <subcellularLocation>
        <location evidence="1">Endoplasmic reticulum membrane</location>
        <topology evidence="1">Single-pass membrane protein</topology>
    </subcellularLocation>
</comment>
<keyword evidence="6" id="KW-0175">Coiled coil</keyword>
<dbReference type="InterPro" id="IPR007794">
    <property type="entry name" value="Rib_rcpt_KP"/>
</dbReference>
<protein>
    <submittedName>
        <fullName evidence="10">Ribosome-binding protein 1</fullName>
    </submittedName>
</protein>
<dbReference type="PANTHER" id="PTHR18939">
    <property type="entry name" value="RIBOSOME BINDING PROTEIN-1"/>
    <property type="match status" value="1"/>
</dbReference>
<evidence type="ECO:0000256" key="5">
    <source>
        <dbReference type="ARBA" id="ARBA00023136"/>
    </source>
</evidence>
<organism evidence="10 11">
    <name type="scientific">Limosa lapponica baueri</name>
    <dbReference type="NCBI Taxonomy" id="1758121"/>
    <lineage>
        <taxon>Eukaryota</taxon>
        <taxon>Metazoa</taxon>
        <taxon>Chordata</taxon>
        <taxon>Craniata</taxon>
        <taxon>Vertebrata</taxon>
        <taxon>Euteleostomi</taxon>
        <taxon>Archelosauria</taxon>
        <taxon>Archosauria</taxon>
        <taxon>Dinosauria</taxon>
        <taxon>Saurischia</taxon>
        <taxon>Theropoda</taxon>
        <taxon>Coelurosauria</taxon>
        <taxon>Aves</taxon>
        <taxon>Neognathae</taxon>
        <taxon>Neoaves</taxon>
        <taxon>Charadriiformes</taxon>
        <taxon>Scolopacidae</taxon>
        <taxon>Limosa</taxon>
    </lineage>
</organism>
<evidence type="ECO:0000256" key="4">
    <source>
        <dbReference type="ARBA" id="ARBA00022989"/>
    </source>
</evidence>
<evidence type="ECO:0000256" key="1">
    <source>
        <dbReference type="ARBA" id="ARBA00004389"/>
    </source>
</evidence>